<feature type="transmembrane region" description="Helical" evidence="7">
    <location>
        <begin position="272"/>
        <end position="297"/>
    </location>
</feature>
<dbReference type="InterPro" id="IPR050256">
    <property type="entry name" value="Glycosyltransferase_2"/>
</dbReference>
<protein>
    <submittedName>
        <fullName evidence="9">Glycosyltransferase family 2 protein</fullName>
        <ecNumber evidence="9">2.4.-.-</ecNumber>
    </submittedName>
</protein>
<keyword evidence="10" id="KW-1185">Reference proteome</keyword>
<comment type="subcellular location">
    <subcellularLocation>
        <location evidence="1">Membrane</location>
        <topology evidence="1">Multi-pass membrane protein</topology>
    </subcellularLocation>
</comment>
<dbReference type="GO" id="GO:0016757">
    <property type="term" value="F:glycosyltransferase activity"/>
    <property type="evidence" value="ECO:0007669"/>
    <property type="project" value="UniProtKB-KW"/>
</dbReference>
<keyword evidence="6 7" id="KW-0472">Membrane</keyword>
<gene>
    <name evidence="9" type="ORF">ACFFFU_09735</name>
</gene>
<keyword evidence="5 7" id="KW-1133">Transmembrane helix</keyword>
<evidence type="ECO:0000259" key="8">
    <source>
        <dbReference type="Pfam" id="PF00535"/>
    </source>
</evidence>
<dbReference type="SUPFAM" id="SSF53448">
    <property type="entry name" value="Nucleotide-diphospho-sugar transferases"/>
    <property type="match status" value="1"/>
</dbReference>
<evidence type="ECO:0000313" key="9">
    <source>
        <dbReference type="EMBL" id="MFC0718025.1"/>
    </source>
</evidence>
<dbReference type="EMBL" id="JBHLTF010000030">
    <property type="protein sequence ID" value="MFC0718025.1"/>
    <property type="molecule type" value="Genomic_DNA"/>
</dbReference>
<evidence type="ECO:0000313" key="10">
    <source>
        <dbReference type="Proteomes" id="UP001589898"/>
    </source>
</evidence>
<keyword evidence="2 9" id="KW-0328">Glycosyltransferase</keyword>
<dbReference type="InterPro" id="IPR001173">
    <property type="entry name" value="Glyco_trans_2-like"/>
</dbReference>
<dbReference type="Gene3D" id="3.90.550.10">
    <property type="entry name" value="Spore Coat Polysaccharide Biosynthesis Protein SpsA, Chain A"/>
    <property type="match status" value="1"/>
</dbReference>
<keyword evidence="4 7" id="KW-0812">Transmembrane</keyword>
<feature type="transmembrane region" description="Helical" evidence="7">
    <location>
        <begin position="239"/>
        <end position="260"/>
    </location>
</feature>
<comment type="caution">
    <text evidence="9">The sequence shown here is derived from an EMBL/GenBank/DDBJ whole genome shotgun (WGS) entry which is preliminary data.</text>
</comment>
<dbReference type="PANTHER" id="PTHR48090">
    <property type="entry name" value="UNDECAPRENYL-PHOSPHATE 4-DEOXY-4-FORMAMIDO-L-ARABINOSE TRANSFERASE-RELATED"/>
    <property type="match status" value="1"/>
</dbReference>
<evidence type="ECO:0000256" key="7">
    <source>
        <dbReference type="SAM" id="Phobius"/>
    </source>
</evidence>
<evidence type="ECO:0000256" key="1">
    <source>
        <dbReference type="ARBA" id="ARBA00004141"/>
    </source>
</evidence>
<proteinExistence type="predicted"/>
<evidence type="ECO:0000256" key="6">
    <source>
        <dbReference type="ARBA" id="ARBA00023136"/>
    </source>
</evidence>
<dbReference type="Pfam" id="PF00535">
    <property type="entry name" value="Glycos_transf_2"/>
    <property type="match status" value="1"/>
</dbReference>
<evidence type="ECO:0000256" key="2">
    <source>
        <dbReference type="ARBA" id="ARBA00022676"/>
    </source>
</evidence>
<feature type="domain" description="Glycosyltransferase 2-like" evidence="8">
    <location>
        <begin position="16"/>
        <end position="148"/>
    </location>
</feature>
<keyword evidence="3 9" id="KW-0808">Transferase</keyword>
<evidence type="ECO:0000256" key="3">
    <source>
        <dbReference type="ARBA" id="ARBA00022679"/>
    </source>
</evidence>
<dbReference type="CDD" id="cd04187">
    <property type="entry name" value="DPM1_like_bac"/>
    <property type="match status" value="1"/>
</dbReference>
<dbReference type="EC" id="2.4.-.-" evidence="9"/>
<reference evidence="9 10" key="1">
    <citation type="submission" date="2024-09" db="EMBL/GenBank/DDBJ databases">
        <authorList>
            <person name="Sun Q."/>
            <person name="Mori K."/>
        </authorList>
    </citation>
    <scope>NUCLEOTIDE SEQUENCE [LARGE SCALE GENOMIC DNA]</scope>
    <source>
        <strain evidence="9 10">KCTC 52403</strain>
    </source>
</reference>
<name>A0ABV6SX58_9GAMM</name>
<dbReference type="Proteomes" id="UP001589898">
    <property type="component" value="Unassembled WGS sequence"/>
</dbReference>
<organism evidence="9 10">
    <name type="scientific">Luteimonas padinae</name>
    <dbReference type="NCBI Taxonomy" id="1714359"/>
    <lineage>
        <taxon>Bacteria</taxon>
        <taxon>Pseudomonadati</taxon>
        <taxon>Pseudomonadota</taxon>
        <taxon>Gammaproteobacteria</taxon>
        <taxon>Lysobacterales</taxon>
        <taxon>Lysobacteraceae</taxon>
        <taxon>Luteimonas</taxon>
    </lineage>
</organism>
<dbReference type="RefSeq" id="WP_229823293.1">
    <property type="nucleotide sequence ID" value="NZ_BMZT01000006.1"/>
</dbReference>
<dbReference type="PANTHER" id="PTHR48090:SF1">
    <property type="entry name" value="PROPHAGE BACTOPRENOL GLUCOSYL TRANSFERASE HOMOLOG"/>
    <property type="match status" value="1"/>
</dbReference>
<evidence type="ECO:0000256" key="5">
    <source>
        <dbReference type="ARBA" id="ARBA00022989"/>
    </source>
</evidence>
<accession>A0ABV6SX58</accession>
<dbReference type="InterPro" id="IPR029044">
    <property type="entry name" value="Nucleotide-diphossugar_trans"/>
</dbReference>
<evidence type="ECO:0000256" key="4">
    <source>
        <dbReference type="ARBA" id="ARBA00022692"/>
    </source>
</evidence>
<sequence length="320" mass="34246">MPPGLNGLAKPAPELTVVSPVYGCRGCLEELVDRVSAAAGTAVASCEILLVDDASPDDAWSRIEELAQTHPEVRGLRLSRNFGQHAAISAGLAHATGRMIVVMDCDLQDIPEEIPALLAALGQGVDVVLASRTERQDSILKKASSRTFYRLLGWLTGSVYDPTTANFGAYSRKVIDAVNAMPEADRFFPLLVRWTGFRSALVPVEHGRRTEGRSGYSLRQLLRLATNVALSFSDKPLRLVVKMGLGFAVLSLCIVAMAVFKYAAGDIAVAGFTSIIASIWLVGGAIVSSIGIVGLYVGKLHGQVKNRPNYIIAEDTGDRP</sequence>